<sequence length="307" mass="34789">MAQTNQILRIYQLTNGYAYNSDSFFLVDFAKQWLKAKHTILDLGSGSGVVGLLCARHFGSAVSLLDINPLNAFLSNLNAQTNHIQAQIFHQDFLTSHATLSAIPTPKALQNAQSTHATQITQNPQTLQNPLITNTSNPFSSYPFDAFLTLHKSHKFDFIISNPPFYRTESVQSQNHLLAQSKNANSMPPEKWIPRTKRFLKPRGGIIFCYRPHDLESILSLLQEHKFNCETIRVVYPLLSREASLVLLFARLDSRTPLRILPPLITHNSSIQTDFSDEVKFIYATYRTHSIKVHSEDIVLPEALDIF</sequence>
<evidence type="ECO:0000313" key="7">
    <source>
        <dbReference type="EMBL" id="SQC36207.1"/>
    </source>
</evidence>
<keyword evidence="1 6" id="KW-0489">Methyltransferase</keyword>
<protein>
    <submittedName>
        <fullName evidence="6">Putative SAM-dependent methyltransferase</fullName>
        <ecNumber evidence="6">2.1.1.11</ecNumber>
    </submittedName>
</protein>
<keyword evidence="6" id="KW-0808">Transferase</keyword>
<evidence type="ECO:0000256" key="2">
    <source>
        <dbReference type="ARBA" id="ARBA00022691"/>
    </source>
</evidence>
<dbReference type="PANTHER" id="PTHR47739:SF1">
    <property type="entry name" value="TRNA1(VAL) (ADENINE(37)-N6)-METHYLTRANSFERASE"/>
    <property type="match status" value="1"/>
</dbReference>
<feature type="domain" description="Methyltransferase small" evidence="3">
    <location>
        <begin position="31"/>
        <end position="96"/>
    </location>
</feature>
<dbReference type="CDD" id="cd02440">
    <property type="entry name" value="AdoMet_MTases"/>
    <property type="match status" value="1"/>
</dbReference>
<dbReference type="GO" id="GO:0009007">
    <property type="term" value="F:site-specific DNA-methyltransferase (adenine-specific) activity"/>
    <property type="evidence" value="ECO:0007669"/>
    <property type="project" value="UniProtKB-EC"/>
</dbReference>
<dbReference type="RefSeq" id="WP_181461785.1">
    <property type="nucleotide sequence ID" value="NZ_UAWL01000006.1"/>
</dbReference>
<dbReference type="GO" id="GO:0008170">
    <property type="term" value="F:N-methyltransferase activity"/>
    <property type="evidence" value="ECO:0007669"/>
    <property type="project" value="UniProtKB-ARBA"/>
</dbReference>
<keyword evidence="2" id="KW-0949">S-adenosyl-L-methionine</keyword>
<dbReference type="Pfam" id="PF07669">
    <property type="entry name" value="Eco57I"/>
    <property type="match status" value="1"/>
</dbReference>
<name>A0A2X3EF28_9HELI</name>
<dbReference type="EMBL" id="UAWL01000006">
    <property type="protein sequence ID" value="SQB97415.1"/>
    <property type="molecule type" value="Genomic_DNA"/>
</dbReference>
<dbReference type="Proteomes" id="UP000250166">
    <property type="component" value="Unassembled WGS sequence"/>
</dbReference>
<dbReference type="Pfam" id="PF05175">
    <property type="entry name" value="MTS"/>
    <property type="match status" value="1"/>
</dbReference>
<evidence type="ECO:0000256" key="1">
    <source>
        <dbReference type="ARBA" id="ARBA00022603"/>
    </source>
</evidence>
<accession>A0A2X3EF28</accession>
<dbReference type="GO" id="GO:0003676">
    <property type="term" value="F:nucleic acid binding"/>
    <property type="evidence" value="ECO:0007669"/>
    <property type="project" value="InterPro"/>
</dbReference>
<dbReference type="GO" id="GO:0006304">
    <property type="term" value="P:DNA modification"/>
    <property type="evidence" value="ECO:0007669"/>
    <property type="project" value="InterPro"/>
</dbReference>
<dbReference type="Gene3D" id="3.40.50.150">
    <property type="entry name" value="Vaccinia Virus protein VP39"/>
    <property type="match status" value="1"/>
</dbReference>
<feature type="domain" description="Type II methyltransferase M.TaqI-like" evidence="4">
    <location>
        <begin position="97"/>
        <end position="183"/>
    </location>
</feature>
<dbReference type="InterPro" id="IPR011639">
    <property type="entry name" value="MethylTrfase_TaqI-like_dom"/>
</dbReference>
<dbReference type="PROSITE" id="PS00092">
    <property type="entry name" value="N6_MTASE"/>
    <property type="match status" value="1"/>
</dbReference>
<evidence type="ECO:0000313" key="6">
    <source>
        <dbReference type="EMBL" id="SQC36206.1"/>
    </source>
</evidence>
<dbReference type="GO" id="GO:0032259">
    <property type="term" value="P:methylation"/>
    <property type="evidence" value="ECO:0007669"/>
    <property type="project" value="UniProtKB-KW"/>
</dbReference>
<evidence type="ECO:0000259" key="4">
    <source>
        <dbReference type="Pfam" id="PF07669"/>
    </source>
</evidence>
<evidence type="ECO:0000313" key="8">
    <source>
        <dbReference type="Proteomes" id="UP000250166"/>
    </source>
</evidence>
<evidence type="ECO:0000259" key="3">
    <source>
        <dbReference type="Pfam" id="PF05175"/>
    </source>
</evidence>
<dbReference type="InterPro" id="IPR007848">
    <property type="entry name" value="Small_mtfrase_dom"/>
</dbReference>
<dbReference type="EC" id="2.1.1.11" evidence="6"/>
<reference evidence="6 8" key="1">
    <citation type="submission" date="2018-06" db="EMBL/GenBank/DDBJ databases">
        <authorList>
            <consortium name="Pathogen Informatics"/>
            <person name="Doyle S."/>
        </authorList>
    </citation>
    <scope>NUCLEOTIDE SEQUENCE [LARGE SCALE GENOMIC DNA]</scope>
    <source>
        <strain evidence="6 8">NCTC13102</strain>
    </source>
</reference>
<dbReference type="AlphaFoldDB" id="A0A2X3EF28"/>
<organism evidence="6 8">
    <name type="scientific">Helicobacter fennelliae</name>
    <dbReference type="NCBI Taxonomy" id="215"/>
    <lineage>
        <taxon>Bacteria</taxon>
        <taxon>Pseudomonadati</taxon>
        <taxon>Campylobacterota</taxon>
        <taxon>Epsilonproteobacteria</taxon>
        <taxon>Campylobacterales</taxon>
        <taxon>Helicobacteraceae</taxon>
        <taxon>Helicobacter</taxon>
    </lineage>
</organism>
<dbReference type="SUPFAM" id="SSF53335">
    <property type="entry name" value="S-adenosyl-L-methionine-dependent methyltransferases"/>
    <property type="match status" value="1"/>
</dbReference>
<dbReference type="EMBL" id="UAWL01000008">
    <property type="protein sequence ID" value="SQC36206.1"/>
    <property type="molecule type" value="Genomic_DNA"/>
</dbReference>
<dbReference type="InterPro" id="IPR050210">
    <property type="entry name" value="tRNA_Adenine-N(6)_MTase"/>
</dbReference>
<proteinExistence type="predicted"/>
<gene>
    <name evidence="5" type="ORF">NCTC13102_00146</name>
    <name evidence="6" type="ORF">NCTC13102_02016</name>
    <name evidence="7" type="ORF">NCTC13102_02017</name>
</gene>
<dbReference type="InterPro" id="IPR002052">
    <property type="entry name" value="DNA_methylase_N6_adenine_CS"/>
</dbReference>
<evidence type="ECO:0000313" key="5">
    <source>
        <dbReference type="EMBL" id="SQB97415.1"/>
    </source>
</evidence>
<dbReference type="InterPro" id="IPR029063">
    <property type="entry name" value="SAM-dependent_MTases_sf"/>
</dbReference>
<dbReference type="PANTHER" id="PTHR47739">
    <property type="entry name" value="TRNA1(VAL) (ADENINE(37)-N6)-METHYLTRANSFERASE"/>
    <property type="match status" value="1"/>
</dbReference>
<dbReference type="EMBL" id="UAWL01000008">
    <property type="protein sequence ID" value="SQC36207.1"/>
    <property type="molecule type" value="Genomic_DNA"/>
</dbReference>